<sequence length="254" mass="29599">MHNQTFYPQHRKNSLVIDQYSIRQHAQQNNSDEKVYENRSFLNPPSLQSFQMRIKSRSQSRQNKQQSIIELLSNMNQSEQNLISDIQSIRIDSKKLKNQELHKSFEIDQQSTGKQNSSVIIGQQKQQIHHQQISMFELKPQDMLTSSTGAISNKIKVFNSRPQSQAMKDYKPIFLQRRNRTQNKNSNGSHPHIIRIQDVTELDDRSYRATSTFNSEKKGVNRARKDGLISRKSDTDNSDMNHILNETTIQSNKD</sequence>
<organism evidence="2 3">
    <name type="scientific">Stylonychia lemnae</name>
    <name type="common">Ciliate</name>
    <dbReference type="NCBI Taxonomy" id="5949"/>
    <lineage>
        <taxon>Eukaryota</taxon>
        <taxon>Sar</taxon>
        <taxon>Alveolata</taxon>
        <taxon>Ciliophora</taxon>
        <taxon>Intramacronucleata</taxon>
        <taxon>Spirotrichea</taxon>
        <taxon>Stichotrichia</taxon>
        <taxon>Sporadotrichida</taxon>
        <taxon>Oxytrichidae</taxon>
        <taxon>Stylonychinae</taxon>
        <taxon>Stylonychia</taxon>
    </lineage>
</organism>
<evidence type="ECO:0000256" key="1">
    <source>
        <dbReference type="SAM" id="MobiDB-lite"/>
    </source>
</evidence>
<dbReference type="EMBL" id="CCKQ01014920">
    <property type="protein sequence ID" value="CDW86726.1"/>
    <property type="molecule type" value="Genomic_DNA"/>
</dbReference>
<reference evidence="2 3" key="1">
    <citation type="submission" date="2014-06" db="EMBL/GenBank/DDBJ databases">
        <authorList>
            <person name="Swart Estienne"/>
        </authorList>
    </citation>
    <scope>NUCLEOTIDE SEQUENCE [LARGE SCALE GENOMIC DNA]</scope>
    <source>
        <strain evidence="2 3">130c</strain>
    </source>
</reference>
<keyword evidence="3" id="KW-1185">Reference proteome</keyword>
<dbReference type="AlphaFoldDB" id="A0A078AXC5"/>
<proteinExistence type="predicted"/>
<evidence type="ECO:0000313" key="2">
    <source>
        <dbReference type="EMBL" id="CDW86726.1"/>
    </source>
</evidence>
<dbReference type="Proteomes" id="UP000039865">
    <property type="component" value="Unassembled WGS sequence"/>
</dbReference>
<feature type="compositionally biased region" description="Polar residues" evidence="1">
    <location>
        <begin position="238"/>
        <end position="254"/>
    </location>
</feature>
<evidence type="ECO:0000313" key="3">
    <source>
        <dbReference type="Proteomes" id="UP000039865"/>
    </source>
</evidence>
<feature type="compositionally biased region" description="Basic and acidic residues" evidence="1">
    <location>
        <begin position="215"/>
        <end position="235"/>
    </location>
</feature>
<accession>A0A078AXC5</accession>
<gene>
    <name evidence="2" type="primary">Contig15904.g16953</name>
    <name evidence="2" type="ORF">STYLEM_15824</name>
</gene>
<feature type="region of interest" description="Disordered" evidence="1">
    <location>
        <begin position="213"/>
        <end position="254"/>
    </location>
</feature>
<name>A0A078AXC5_STYLE</name>
<dbReference type="InParanoid" id="A0A078AXC5"/>
<protein>
    <submittedName>
        <fullName evidence="2">Uncharacterized protein</fullName>
    </submittedName>
</protein>